<dbReference type="PANTHER" id="PTHR11533">
    <property type="entry name" value="PROTEASE M1 ZINC METALLOPROTEASE"/>
    <property type="match status" value="1"/>
</dbReference>
<dbReference type="GO" id="GO:0070006">
    <property type="term" value="F:metalloaminopeptidase activity"/>
    <property type="evidence" value="ECO:0007669"/>
    <property type="project" value="TreeGrafter"/>
</dbReference>
<evidence type="ECO:0000313" key="4">
    <source>
        <dbReference type="Proteomes" id="UP000652231"/>
    </source>
</evidence>
<feature type="domain" description="Peptidase M1 membrane alanine aminopeptidase" evidence="2">
    <location>
        <begin position="349"/>
        <end position="543"/>
    </location>
</feature>
<dbReference type="GO" id="GO:0016020">
    <property type="term" value="C:membrane"/>
    <property type="evidence" value="ECO:0007669"/>
    <property type="project" value="TreeGrafter"/>
</dbReference>
<reference evidence="3" key="2">
    <citation type="submission" date="2020-09" db="EMBL/GenBank/DDBJ databases">
        <authorList>
            <person name="Sun Q."/>
            <person name="Zhou Y."/>
        </authorList>
    </citation>
    <scope>NUCLEOTIDE SEQUENCE</scope>
    <source>
        <strain evidence="3">CGMCC 1.12924</strain>
    </source>
</reference>
<evidence type="ECO:0000259" key="2">
    <source>
        <dbReference type="Pfam" id="PF01433"/>
    </source>
</evidence>
<dbReference type="GO" id="GO:0043171">
    <property type="term" value="P:peptide catabolic process"/>
    <property type="evidence" value="ECO:0007669"/>
    <property type="project" value="TreeGrafter"/>
</dbReference>
<evidence type="ECO:0000313" key="3">
    <source>
        <dbReference type="EMBL" id="GGD92175.1"/>
    </source>
</evidence>
<keyword evidence="1" id="KW-0732">Signal</keyword>
<dbReference type="InterPro" id="IPR027268">
    <property type="entry name" value="Peptidase_M4/M1_CTD_sf"/>
</dbReference>
<dbReference type="CDD" id="cd09604">
    <property type="entry name" value="M1_APN_like"/>
    <property type="match status" value="1"/>
</dbReference>
<dbReference type="InterPro" id="IPR050344">
    <property type="entry name" value="Peptidase_M1_aminopeptidases"/>
</dbReference>
<sequence>MIKKFLFVLVCIVTSTQAQTPFQNNQSSYSEFTYRQGTNLRTASGNPGPDYWQNGADYKLEVELDEVNNTISGTVEITYHNNSPEKLSFVWLHLEQNRYKEDSRGALTTPIQGYRFDGDLDGGYNISNVVAKTGKSTNNEYLITDTRMQVFFDEPISANGGKATISMNFSYKIPGKGLDRMGRLDVEKGTIYSMAQWYPRVAVFDDVLGWNTEPYLGAGEFYLGYGDFDFKITVPYDHIVVASGALQNEKEVLPSELQKRMRQAEKSDQTVHIIQPDEVGNTQITRPKQNGKLTWHFIMENTRDIAFASSKAFIWDAARINLPEGKKAIAQSAYPLESNGDNAWERSTEYTKASIEYYSEKWFPYPYPAAVNVASNVGGMEYPGISFCGYERKGNSLWGVTDHEFGHMWFPMIVGSNEKKHVWMDEGFNTFINYYSTQAFNNGEYNSRLNRNGIVAYNKNPNREPITTHPDITQSRNLGMTAYYKPAYGLLMLREYILGHERFDNAFKSYINAWAYKHPQPNDFFNHMENVSGEDLNWFWKHWFYSNDNIDLAVEAVNPVGNDYLLTFINNGFPMPLKFEVTYEDGQKERKELPVEVWQRSNRWIYLLKTDKKLKEVVIDPDQITADIEDSNNTFIVE</sequence>
<organism evidence="3 4">
    <name type="scientific">Planktosalinus lacus</name>
    <dbReference type="NCBI Taxonomy" id="1526573"/>
    <lineage>
        <taxon>Bacteria</taxon>
        <taxon>Pseudomonadati</taxon>
        <taxon>Bacteroidota</taxon>
        <taxon>Flavobacteriia</taxon>
        <taxon>Flavobacteriales</taxon>
        <taxon>Flavobacteriaceae</taxon>
        <taxon>Planktosalinus</taxon>
    </lineage>
</organism>
<dbReference type="Proteomes" id="UP000652231">
    <property type="component" value="Unassembled WGS sequence"/>
</dbReference>
<dbReference type="PANTHER" id="PTHR11533:SF174">
    <property type="entry name" value="PUROMYCIN-SENSITIVE AMINOPEPTIDASE-RELATED"/>
    <property type="match status" value="1"/>
</dbReference>
<name>A0A8J2V9X5_9FLAO</name>
<dbReference type="SUPFAM" id="SSF55486">
    <property type="entry name" value="Metalloproteases ('zincins'), catalytic domain"/>
    <property type="match status" value="1"/>
</dbReference>
<dbReference type="EMBL" id="BMGK01000005">
    <property type="protein sequence ID" value="GGD92175.1"/>
    <property type="molecule type" value="Genomic_DNA"/>
</dbReference>
<proteinExistence type="predicted"/>
<dbReference type="GO" id="GO:0008270">
    <property type="term" value="F:zinc ion binding"/>
    <property type="evidence" value="ECO:0007669"/>
    <property type="project" value="InterPro"/>
</dbReference>
<gene>
    <name evidence="3" type="ORF">GCM10011312_14950</name>
</gene>
<dbReference type="GO" id="GO:0005737">
    <property type="term" value="C:cytoplasm"/>
    <property type="evidence" value="ECO:0007669"/>
    <property type="project" value="TreeGrafter"/>
</dbReference>
<dbReference type="GO" id="GO:0042277">
    <property type="term" value="F:peptide binding"/>
    <property type="evidence" value="ECO:0007669"/>
    <property type="project" value="TreeGrafter"/>
</dbReference>
<dbReference type="InterPro" id="IPR014782">
    <property type="entry name" value="Peptidase_M1_dom"/>
</dbReference>
<reference evidence="3" key="1">
    <citation type="journal article" date="2014" name="Int. J. Syst. Evol. Microbiol.">
        <title>Complete genome sequence of Corynebacterium casei LMG S-19264T (=DSM 44701T), isolated from a smear-ripened cheese.</title>
        <authorList>
            <consortium name="US DOE Joint Genome Institute (JGI-PGF)"/>
            <person name="Walter F."/>
            <person name="Albersmeier A."/>
            <person name="Kalinowski J."/>
            <person name="Ruckert C."/>
        </authorList>
    </citation>
    <scope>NUCLEOTIDE SEQUENCE</scope>
    <source>
        <strain evidence="3">CGMCC 1.12924</strain>
    </source>
</reference>
<dbReference type="RefSeq" id="WP_188441138.1">
    <property type="nucleotide sequence ID" value="NZ_BMGK01000005.1"/>
</dbReference>
<keyword evidence="4" id="KW-1185">Reference proteome</keyword>
<feature type="chain" id="PRO_5035298474" evidence="1">
    <location>
        <begin position="19"/>
        <end position="638"/>
    </location>
</feature>
<protein>
    <submittedName>
        <fullName evidence="3">Peptidase M1</fullName>
    </submittedName>
</protein>
<feature type="signal peptide" evidence="1">
    <location>
        <begin position="1"/>
        <end position="18"/>
    </location>
</feature>
<evidence type="ECO:0000256" key="1">
    <source>
        <dbReference type="SAM" id="SignalP"/>
    </source>
</evidence>
<accession>A0A8J2V9X5</accession>
<dbReference type="GO" id="GO:0005615">
    <property type="term" value="C:extracellular space"/>
    <property type="evidence" value="ECO:0007669"/>
    <property type="project" value="TreeGrafter"/>
</dbReference>
<dbReference type="Gene3D" id="1.10.390.10">
    <property type="entry name" value="Neutral Protease Domain 2"/>
    <property type="match status" value="1"/>
</dbReference>
<dbReference type="Pfam" id="PF01433">
    <property type="entry name" value="Peptidase_M1"/>
    <property type="match status" value="1"/>
</dbReference>
<comment type="caution">
    <text evidence="3">The sequence shown here is derived from an EMBL/GenBank/DDBJ whole genome shotgun (WGS) entry which is preliminary data.</text>
</comment>
<dbReference type="AlphaFoldDB" id="A0A8J2V9X5"/>